<evidence type="ECO:0000313" key="1">
    <source>
        <dbReference type="EMBL" id="MBE1605432.1"/>
    </source>
</evidence>
<dbReference type="EMBL" id="JADBEM010000001">
    <property type="protein sequence ID" value="MBE1605432.1"/>
    <property type="molecule type" value="Genomic_DNA"/>
</dbReference>
<dbReference type="AlphaFoldDB" id="A0A927R7C5"/>
<evidence type="ECO:0000313" key="2">
    <source>
        <dbReference type="Proteomes" id="UP000638648"/>
    </source>
</evidence>
<name>A0A927R7C5_9ACTN</name>
<keyword evidence="2" id="KW-1185">Reference proteome</keyword>
<dbReference type="Proteomes" id="UP000638648">
    <property type="component" value="Unassembled WGS sequence"/>
</dbReference>
<protein>
    <submittedName>
        <fullName evidence="1">Uncharacterized protein</fullName>
    </submittedName>
</protein>
<proteinExistence type="predicted"/>
<organism evidence="1 2">
    <name type="scientific">Actinopolymorpha pittospori</name>
    <dbReference type="NCBI Taxonomy" id="648752"/>
    <lineage>
        <taxon>Bacteria</taxon>
        <taxon>Bacillati</taxon>
        <taxon>Actinomycetota</taxon>
        <taxon>Actinomycetes</taxon>
        <taxon>Propionibacteriales</taxon>
        <taxon>Actinopolymorphaceae</taxon>
        <taxon>Actinopolymorpha</taxon>
    </lineage>
</organism>
<gene>
    <name evidence="1" type="ORF">HEB94_002280</name>
</gene>
<comment type="caution">
    <text evidence="1">The sequence shown here is derived from an EMBL/GenBank/DDBJ whole genome shotgun (WGS) entry which is preliminary data.</text>
</comment>
<dbReference type="RefSeq" id="WP_192749774.1">
    <property type="nucleotide sequence ID" value="NZ_BAABJL010000013.1"/>
</dbReference>
<sequence>MASGGGTEFYVAAFVASSIGAPGQGDSAIERFAQAVATMWRNPLIA</sequence>
<accession>A0A927R7C5</accession>
<reference evidence="1" key="1">
    <citation type="submission" date="2020-10" db="EMBL/GenBank/DDBJ databases">
        <title>Sequencing the genomes of 1000 actinobacteria strains.</title>
        <authorList>
            <person name="Klenk H.-P."/>
        </authorList>
    </citation>
    <scope>NUCLEOTIDE SEQUENCE</scope>
    <source>
        <strain evidence="1">DSM 45354</strain>
    </source>
</reference>